<gene>
    <name evidence="2" type="ORF">CP965_02105</name>
</gene>
<protein>
    <submittedName>
        <fullName evidence="2">Phosphohydrolase</fullName>
    </submittedName>
</protein>
<evidence type="ECO:0000259" key="1">
    <source>
        <dbReference type="PROSITE" id="PS51832"/>
    </source>
</evidence>
<dbReference type="GO" id="GO:0004112">
    <property type="term" value="F:cyclic-nucleotide phosphodiesterase activity"/>
    <property type="evidence" value="ECO:0007669"/>
    <property type="project" value="TreeGrafter"/>
</dbReference>
<dbReference type="Gene3D" id="1.10.3210.10">
    <property type="entry name" value="Hypothetical protein af1432"/>
    <property type="match status" value="2"/>
</dbReference>
<keyword evidence="2" id="KW-0378">Hydrolase</keyword>
<dbReference type="PANTHER" id="PTHR43155">
    <property type="entry name" value="CYCLIC DI-GMP PHOSPHODIESTERASE PA4108-RELATED"/>
    <property type="match status" value="1"/>
</dbReference>
<dbReference type="RefSeq" id="WP_129060376.1">
    <property type="nucleotide sequence ID" value="NZ_NXIE01000001.1"/>
</dbReference>
<sequence length="386" mass="45332">MDKKKQMTFNLNNFLLSMSIALDKIESRYFNISDNHSKRVAYISLKLALEFNYKKEALFDICAYSFMHNIALKSSKEDLVNYCEFSNNYSKKLPFLFKEQKNVLKYQCEYYDGSGTFSLKEEDIPLFSQFISFAVLLDRTFDLGTCTIETRKEILRFLKENENKLFSNDLVECFEEFSEKESFWLDLQNENELLTFIFSTLNDESIALTFEEVLEITSIFTLLTNEDLTIITNASKVADFYNFEHKNKYTFMIAASLCNIGKLFIDDKLLLKQSSLESIEYEEIKAYPYYTKKVLSNIIGFNDICSYSYKIQEQINSLGYPFKLEGKDLSLKDRALSLTNIYTSLRGNKPYRKNYSKDEAFNILEEMAKENRVDETIVNDFKEIFK</sequence>
<evidence type="ECO:0000313" key="2">
    <source>
        <dbReference type="EMBL" id="RXK14265.1"/>
    </source>
</evidence>
<dbReference type="InterPro" id="IPR037522">
    <property type="entry name" value="HD_GYP_dom"/>
</dbReference>
<dbReference type="Proteomes" id="UP000289718">
    <property type="component" value="Unassembled WGS sequence"/>
</dbReference>
<keyword evidence="3" id="KW-1185">Reference proteome</keyword>
<dbReference type="PROSITE" id="PS51832">
    <property type="entry name" value="HD_GYP"/>
    <property type="match status" value="1"/>
</dbReference>
<dbReference type="EMBL" id="NXIE01000001">
    <property type="protein sequence ID" value="RXK14265.1"/>
    <property type="molecule type" value="Genomic_DNA"/>
</dbReference>
<name>A0A4Q1AW21_9BACT</name>
<dbReference type="Pfam" id="PF13487">
    <property type="entry name" value="HD_5"/>
    <property type="match status" value="1"/>
</dbReference>
<dbReference type="GO" id="GO:0009214">
    <property type="term" value="P:cyclic nucleotide catabolic process"/>
    <property type="evidence" value="ECO:0007669"/>
    <property type="project" value="TreeGrafter"/>
</dbReference>
<comment type="caution">
    <text evidence="2">The sequence shown here is derived from an EMBL/GenBank/DDBJ whole genome shotgun (WGS) entry which is preliminary data.</text>
</comment>
<evidence type="ECO:0000313" key="3">
    <source>
        <dbReference type="Proteomes" id="UP000289718"/>
    </source>
</evidence>
<dbReference type="AlphaFoldDB" id="A0A4Q1AW21"/>
<feature type="domain" description="HD-GYP" evidence="1">
    <location>
        <begin position="187"/>
        <end position="386"/>
    </location>
</feature>
<dbReference type="PANTHER" id="PTHR43155:SF1">
    <property type="entry name" value="3'3'-CGAMP-SPECIFIC PHOSPHODIESTERASE 1"/>
    <property type="match status" value="1"/>
</dbReference>
<reference evidence="2 3" key="1">
    <citation type="submission" date="2017-09" db="EMBL/GenBank/DDBJ databases">
        <title>Genomics of the genus Arcobacter.</title>
        <authorList>
            <person name="Perez-Cataluna A."/>
            <person name="Figueras M.J."/>
            <person name="Salas-Masso N."/>
        </authorList>
    </citation>
    <scope>NUCLEOTIDE SEQUENCE [LARGE SCALE GENOMIC DNA]</scope>
    <source>
        <strain evidence="2 3">F156-34</strain>
    </source>
</reference>
<proteinExistence type="predicted"/>
<dbReference type="SUPFAM" id="SSF109604">
    <property type="entry name" value="HD-domain/PDEase-like"/>
    <property type="match status" value="2"/>
</dbReference>
<dbReference type="OrthoDB" id="9804747at2"/>
<accession>A0A4Q1AW21</accession>
<organism evidence="2 3">
    <name type="scientific">Halarcobacter mediterraneus</name>
    <dbReference type="NCBI Taxonomy" id="2023153"/>
    <lineage>
        <taxon>Bacteria</taxon>
        <taxon>Pseudomonadati</taxon>
        <taxon>Campylobacterota</taxon>
        <taxon>Epsilonproteobacteria</taxon>
        <taxon>Campylobacterales</taxon>
        <taxon>Arcobacteraceae</taxon>
        <taxon>Halarcobacter</taxon>
    </lineage>
</organism>